<evidence type="ECO:0000313" key="3">
    <source>
        <dbReference type="Proteomes" id="UP000749471"/>
    </source>
</evidence>
<comment type="caution">
    <text evidence="2">The sequence shown here is derived from an EMBL/GenBank/DDBJ whole genome shotgun (WGS) entry which is preliminary data.</text>
</comment>
<dbReference type="Proteomes" id="UP000749471">
    <property type="component" value="Unassembled WGS sequence"/>
</dbReference>
<feature type="domain" description="YodL-like" evidence="1">
    <location>
        <begin position="77"/>
        <end position="172"/>
    </location>
</feature>
<dbReference type="Pfam" id="PF14191">
    <property type="entry name" value="YodL"/>
    <property type="match status" value="1"/>
</dbReference>
<sequence>MSSIKLKNDCIFYYGNPAGYVEKDIATVDSMFQNDELENWIHQRELTAIWTDGVFEKLSKGEKMLGHNGMETPLKVCRIWQLKSNVDPRYKFIGYEELKENLGEPDKENYEIVYDGEIETNNLEVIYMKFNLDHPHGFTGHSLSISDVIELYDSTSSEFYYVDRFGFKEIDFEPQDQRKDMNMSM</sequence>
<evidence type="ECO:0000313" key="2">
    <source>
        <dbReference type="EMBL" id="MBU5439728.1"/>
    </source>
</evidence>
<dbReference type="RefSeq" id="WP_216521518.1">
    <property type="nucleotide sequence ID" value="NZ_JAHLPM010000018.1"/>
</dbReference>
<proteinExistence type="predicted"/>
<organism evidence="2 3">
    <name type="scientific">Tissierella simiarum</name>
    <dbReference type="NCBI Taxonomy" id="2841534"/>
    <lineage>
        <taxon>Bacteria</taxon>
        <taxon>Bacillati</taxon>
        <taxon>Bacillota</taxon>
        <taxon>Tissierellia</taxon>
        <taxon>Tissierellales</taxon>
        <taxon>Tissierellaceae</taxon>
        <taxon>Tissierella</taxon>
    </lineage>
</organism>
<name>A0ABS6E9W9_9FIRM</name>
<evidence type="ECO:0000259" key="1">
    <source>
        <dbReference type="Pfam" id="PF14191"/>
    </source>
</evidence>
<dbReference type="InterPro" id="IPR025923">
    <property type="entry name" value="YodL-like_dom"/>
</dbReference>
<reference evidence="2 3" key="1">
    <citation type="submission" date="2021-06" db="EMBL/GenBank/DDBJ databases">
        <authorList>
            <person name="Sun Q."/>
            <person name="Li D."/>
        </authorList>
    </citation>
    <scope>NUCLEOTIDE SEQUENCE [LARGE SCALE GENOMIC DNA]</scope>
    <source>
        <strain evidence="2 3">MSJ-40</strain>
    </source>
</reference>
<protein>
    <recommendedName>
        <fullName evidence="1">YodL-like domain-containing protein</fullName>
    </recommendedName>
</protein>
<dbReference type="EMBL" id="JAHLPM010000018">
    <property type="protein sequence ID" value="MBU5439728.1"/>
    <property type="molecule type" value="Genomic_DNA"/>
</dbReference>
<keyword evidence="3" id="KW-1185">Reference proteome</keyword>
<accession>A0ABS6E9W9</accession>
<gene>
    <name evidence="2" type="ORF">KQI42_17065</name>
</gene>